<dbReference type="InterPro" id="IPR036390">
    <property type="entry name" value="WH_DNA-bd_sf"/>
</dbReference>
<dbReference type="Gene3D" id="1.10.10.10">
    <property type="entry name" value="Winged helix-like DNA-binding domain superfamily/Winged helix DNA-binding domain"/>
    <property type="match status" value="1"/>
</dbReference>
<protein>
    <submittedName>
        <fullName evidence="1">MarR family transcriptional regulator</fullName>
    </submittedName>
</protein>
<accession>A0A5N3QTX3</accession>
<gene>
    <name evidence="1" type="ORF">F2P58_23515</name>
</gene>
<proteinExistence type="predicted"/>
<sequence length="81" mass="8987">MSYIGSNRNRSIAAGELSEKLDIPKATVSRNLRMLGKKATPTKDGIHLLDMEHTKEDYRVRVAVLTEKGEEFLAELGDALS</sequence>
<evidence type="ECO:0000313" key="1">
    <source>
        <dbReference type="EMBL" id="KAB0285654.1"/>
    </source>
</evidence>
<dbReference type="AlphaFoldDB" id="A0A5N3QTX3"/>
<dbReference type="InterPro" id="IPR036388">
    <property type="entry name" value="WH-like_DNA-bd_sf"/>
</dbReference>
<organism evidence="1 2">
    <name type="scientific">Vibrio fortis</name>
    <dbReference type="NCBI Taxonomy" id="212667"/>
    <lineage>
        <taxon>Bacteria</taxon>
        <taxon>Pseudomonadati</taxon>
        <taxon>Pseudomonadota</taxon>
        <taxon>Gammaproteobacteria</taxon>
        <taxon>Vibrionales</taxon>
        <taxon>Vibrionaceae</taxon>
        <taxon>Vibrio</taxon>
    </lineage>
</organism>
<name>A0A5N3QTX3_9VIBR</name>
<evidence type="ECO:0000313" key="2">
    <source>
        <dbReference type="Proteomes" id="UP000326789"/>
    </source>
</evidence>
<dbReference type="SUPFAM" id="SSF46785">
    <property type="entry name" value="Winged helix' DNA-binding domain"/>
    <property type="match status" value="1"/>
</dbReference>
<dbReference type="EMBL" id="VWSE01000010">
    <property type="protein sequence ID" value="KAB0285654.1"/>
    <property type="molecule type" value="Genomic_DNA"/>
</dbReference>
<comment type="caution">
    <text evidence="1">The sequence shown here is derived from an EMBL/GenBank/DDBJ whole genome shotgun (WGS) entry which is preliminary data.</text>
</comment>
<reference evidence="1 2" key="1">
    <citation type="submission" date="2019-09" db="EMBL/GenBank/DDBJ databases">
        <title>Whole genome sequence of Vibrio fortis.</title>
        <authorList>
            <person name="Das S.K."/>
        </authorList>
    </citation>
    <scope>NUCLEOTIDE SEQUENCE [LARGE SCALE GENOMIC DNA]</scope>
    <source>
        <strain evidence="1 2">AN60</strain>
    </source>
</reference>
<dbReference type="Proteomes" id="UP000326789">
    <property type="component" value="Unassembled WGS sequence"/>
</dbReference>